<dbReference type="Proteomes" id="UP000232003">
    <property type="component" value="Chromosome"/>
</dbReference>
<organism evidence="1 2">
    <name type="scientific">Nostoc flagelliforme CCNUN1</name>
    <dbReference type="NCBI Taxonomy" id="2038116"/>
    <lineage>
        <taxon>Bacteria</taxon>
        <taxon>Bacillati</taxon>
        <taxon>Cyanobacteriota</taxon>
        <taxon>Cyanophyceae</taxon>
        <taxon>Nostocales</taxon>
        <taxon>Nostocaceae</taxon>
        <taxon>Nostoc</taxon>
    </lineage>
</organism>
<protein>
    <submittedName>
        <fullName evidence="1">Uncharacterized protein</fullName>
    </submittedName>
</protein>
<proteinExistence type="predicted"/>
<accession>A0A2K8T3Z4</accession>
<evidence type="ECO:0000313" key="2">
    <source>
        <dbReference type="Proteomes" id="UP000232003"/>
    </source>
</evidence>
<dbReference type="AlphaFoldDB" id="A0A2K8T3Z4"/>
<name>A0A2K8T3Z4_9NOSO</name>
<dbReference type="KEGG" id="nfl:COO91_08504"/>
<evidence type="ECO:0000313" key="1">
    <source>
        <dbReference type="EMBL" id="AUB42379.1"/>
    </source>
</evidence>
<dbReference type="EMBL" id="CP024785">
    <property type="protein sequence ID" value="AUB42379.1"/>
    <property type="molecule type" value="Genomic_DNA"/>
</dbReference>
<gene>
    <name evidence="1" type="ORF">COO91_08504</name>
</gene>
<sequence>MGAGGQGGSTSATLSDRGAEGKEFIQKLSSAPLHLCTFAPLLPCSSAPLHPCCLNDFLFS</sequence>
<reference evidence="1 2" key="1">
    <citation type="submission" date="2017-11" db="EMBL/GenBank/DDBJ databases">
        <title>Complete genome of a free-living desiccation-tolerant cyanobacterium and its photosynthetic adaptation to extreme terrestrial habitat.</title>
        <authorList>
            <person name="Shang J."/>
        </authorList>
    </citation>
    <scope>NUCLEOTIDE SEQUENCE [LARGE SCALE GENOMIC DNA]</scope>
    <source>
        <strain evidence="1 2">CCNUN1</strain>
    </source>
</reference>
<keyword evidence="2" id="KW-1185">Reference proteome</keyword>